<sequence length="70" mass="8240">MHLILQVLLIAFLILRCDLMDLRCGKYNKKVSCRERVEILDVHNRFRQALALGILMRSNDSVVEFNSEYD</sequence>
<proteinExistence type="predicted"/>
<organism evidence="2">
    <name type="scientific">Panstrongylus lignarius</name>
    <dbReference type="NCBI Taxonomy" id="156445"/>
    <lineage>
        <taxon>Eukaryota</taxon>
        <taxon>Metazoa</taxon>
        <taxon>Ecdysozoa</taxon>
        <taxon>Arthropoda</taxon>
        <taxon>Hexapoda</taxon>
        <taxon>Insecta</taxon>
        <taxon>Pterygota</taxon>
        <taxon>Neoptera</taxon>
        <taxon>Paraneoptera</taxon>
        <taxon>Hemiptera</taxon>
        <taxon>Heteroptera</taxon>
        <taxon>Panheteroptera</taxon>
        <taxon>Cimicomorpha</taxon>
        <taxon>Reduviidae</taxon>
        <taxon>Triatominae</taxon>
        <taxon>Panstrongylus</taxon>
    </lineage>
</organism>
<accession>A0A224XXW5</accession>
<feature type="chain" id="PRO_5012126679" evidence="1">
    <location>
        <begin position="20"/>
        <end position="70"/>
    </location>
</feature>
<evidence type="ECO:0000256" key="1">
    <source>
        <dbReference type="SAM" id="SignalP"/>
    </source>
</evidence>
<keyword evidence="1" id="KW-0732">Signal</keyword>
<evidence type="ECO:0000313" key="2">
    <source>
        <dbReference type="EMBL" id="JAW16174.1"/>
    </source>
</evidence>
<dbReference type="EMBL" id="GFTR01000252">
    <property type="protein sequence ID" value="JAW16174.1"/>
    <property type="molecule type" value="Transcribed_RNA"/>
</dbReference>
<name>A0A224XXW5_9HEMI</name>
<dbReference type="SUPFAM" id="SSF55797">
    <property type="entry name" value="PR-1-like"/>
    <property type="match status" value="1"/>
</dbReference>
<dbReference type="InterPro" id="IPR035940">
    <property type="entry name" value="CAP_sf"/>
</dbReference>
<feature type="signal peptide" evidence="1">
    <location>
        <begin position="1"/>
        <end position="19"/>
    </location>
</feature>
<protein>
    <submittedName>
        <fullName evidence="2">Putative secreted protein</fullName>
    </submittedName>
</protein>
<dbReference type="AlphaFoldDB" id="A0A224XXW5"/>
<reference evidence="2" key="1">
    <citation type="journal article" date="2018" name="PLoS Negl. Trop. Dis.">
        <title>An insight into the salivary gland and fat body transcriptome of Panstrongylus lignarius (Hemiptera: Heteroptera), the main vector of Chagas disease in Peru.</title>
        <authorList>
            <person name="Nevoa J.C."/>
            <person name="Mendes M.T."/>
            <person name="da Silva M.V."/>
            <person name="Soares S.C."/>
            <person name="Oliveira C.J.F."/>
            <person name="Ribeiro J.M.C."/>
        </authorList>
    </citation>
    <scope>NUCLEOTIDE SEQUENCE</scope>
</reference>